<dbReference type="InterPro" id="IPR025602">
    <property type="entry name" value="BCP1_family"/>
</dbReference>
<dbReference type="RefSeq" id="XP_013233062.1">
    <property type="nucleotide sequence ID" value="XM_013377608.1"/>
</dbReference>
<reference evidence="3" key="1">
    <citation type="submission" date="2013-10" db="EMBL/GenBank/DDBJ databases">
        <title>Genomic analysis of the causative agents of coccidiosis in chickens.</title>
        <authorList>
            <person name="Reid A.J."/>
            <person name="Blake D."/>
            <person name="Billington K."/>
            <person name="Browne H."/>
            <person name="Dunn M."/>
            <person name="Hung S."/>
            <person name="Kawahara F."/>
            <person name="Miranda-Saavedra D."/>
            <person name="Mourier T."/>
            <person name="Nagra H."/>
            <person name="Otto T.D."/>
            <person name="Rawlings N."/>
            <person name="Sanchez A."/>
            <person name="Sanders M."/>
            <person name="Subramaniam C."/>
            <person name="Tay Y."/>
            <person name="Dear P."/>
            <person name="Doerig C."/>
            <person name="Gruber A."/>
            <person name="Parkinson J."/>
            <person name="Shirley M."/>
            <person name="Wan K.L."/>
            <person name="Berriman M."/>
            <person name="Tomley F."/>
            <person name="Pain A."/>
        </authorList>
    </citation>
    <scope>NUCLEOTIDE SEQUENCE [LARGE SCALE GENOMIC DNA]</scope>
    <source>
        <strain evidence="3">Houghton</strain>
    </source>
</reference>
<proteinExistence type="inferred from homology"/>
<sequence length="437" mass="47917">MANAEQQQTQKKKKKQTEQRAGRPTQEEVKQIKKDEKGQTNGEANKESVLLAKAKRKEAQTKKRQREQAAAAAAVEAEAESEAGECDSNQPTKGSNKDKGSSNSSSSSKSKSSSHSNNSSSSDDESNSGSSELQFVGGDDRDSEDDSDGELSASFELFDPKETDEPLLLLLLKQSRVYGQLQLQQQQLKPLAHAVANQGNIGSIIRIAEDGNTGTAVGFVSLLSLQQHTPATDPILTKVLQLAKSNAPQSTENEIRKLLTPCISSSSSSKGSSSSSNNPCVLICGRYRNLPLEIVAESYLSLLEDVKWSLQTEEMDEAERKFYKFSHVLGVALVYKEKGEQKQKAKKQKTENGAGRSNYIFAEMEHQILSEGSELTFAAPTNQTVRFSTLPDSSSSSSSAKSVVQTLQEFIFIYVLPYEKFVANQKQIKQKMIMLQQ</sequence>
<evidence type="ECO:0000313" key="3">
    <source>
        <dbReference type="EMBL" id="CDJ42312.1"/>
    </source>
</evidence>
<reference evidence="3" key="2">
    <citation type="submission" date="2013-10" db="EMBL/GenBank/DDBJ databases">
        <authorList>
            <person name="Aslett M."/>
        </authorList>
    </citation>
    <scope>NUCLEOTIDE SEQUENCE [LARGE SCALE GENOMIC DNA]</scope>
    <source>
        <strain evidence="3">Houghton</strain>
    </source>
</reference>
<dbReference type="OrthoDB" id="330518at2759"/>
<evidence type="ECO:0000313" key="4">
    <source>
        <dbReference type="Proteomes" id="UP000030747"/>
    </source>
</evidence>
<comment type="similarity">
    <text evidence="1">Belongs to the BCP1 family.</text>
</comment>
<dbReference type="VEuPathDB" id="ToxoDB:ETH2_1500600"/>
<dbReference type="AlphaFoldDB" id="U6KVZ9"/>
<feature type="compositionally biased region" description="Low complexity" evidence="2">
    <location>
        <begin position="101"/>
        <end position="131"/>
    </location>
</feature>
<evidence type="ECO:0000256" key="2">
    <source>
        <dbReference type="SAM" id="MobiDB-lite"/>
    </source>
</evidence>
<gene>
    <name evidence="3" type="ORF">ETH_00018655</name>
</gene>
<feature type="compositionally biased region" description="Basic and acidic residues" evidence="2">
    <location>
        <begin position="16"/>
        <end position="38"/>
    </location>
</feature>
<name>U6KVZ9_EIMTE</name>
<feature type="region of interest" description="Disordered" evidence="2">
    <location>
        <begin position="1"/>
        <end position="158"/>
    </location>
</feature>
<keyword evidence="4" id="KW-1185">Reference proteome</keyword>
<accession>U6KVZ9</accession>
<dbReference type="GO" id="GO:0005634">
    <property type="term" value="C:nucleus"/>
    <property type="evidence" value="ECO:0007669"/>
    <property type="project" value="TreeGrafter"/>
</dbReference>
<protein>
    <submittedName>
        <fullName evidence="3">Uncharacterized protein</fullName>
    </submittedName>
</protein>
<evidence type="ECO:0000256" key="1">
    <source>
        <dbReference type="ARBA" id="ARBA00006781"/>
    </source>
</evidence>
<dbReference type="Pfam" id="PF13862">
    <property type="entry name" value="BCCIP"/>
    <property type="match status" value="1"/>
</dbReference>
<dbReference type="Proteomes" id="UP000030747">
    <property type="component" value="Unassembled WGS sequence"/>
</dbReference>
<dbReference type="PANTHER" id="PTHR13261:SF0">
    <property type="entry name" value="BRCA2 AND CDKN1A-INTERACTING PROTEIN"/>
    <property type="match status" value="1"/>
</dbReference>
<dbReference type="PANTHER" id="PTHR13261">
    <property type="entry name" value="BRCA2 AND CDKN1A INTERACTING PROTEIN"/>
    <property type="match status" value="1"/>
</dbReference>
<organism evidence="3 4">
    <name type="scientific">Eimeria tenella</name>
    <name type="common">Coccidian parasite</name>
    <dbReference type="NCBI Taxonomy" id="5802"/>
    <lineage>
        <taxon>Eukaryota</taxon>
        <taxon>Sar</taxon>
        <taxon>Alveolata</taxon>
        <taxon>Apicomplexa</taxon>
        <taxon>Conoidasida</taxon>
        <taxon>Coccidia</taxon>
        <taxon>Eucoccidiorida</taxon>
        <taxon>Eimeriorina</taxon>
        <taxon>Eimeriidae</taxon>
        <taxon>Eimeria</taxon>
    </lineage>
</organism>
<dbReference type="OMA" id="WSQGIED"/>
<dbReference type="EMBL" id="HG675711">
    <property type="protein sequence ID" value="CDJ42312.1"/>
    <property type="molecule type" value="Genomic_DNA"/>
</dbReference>
<dbReference type="VEuPathDB" id="ToxoDB:ETH_00018655"/>
<dbReference type="GeneID" id="25252864"/>